<reference evidence="1 2" key="2">
    <citation type="journal article" date="2023" name="MicrobiologyOpen">
        <title>Genomics of the tumorigenes clade of the family Rhizobiaceae and description of Rhizobium rhododendri sp. nov.</title>
        <authorList>
            <person name="Kuzmanovic N."/>
            <person name="diCenzo G.C."/>
            <person name="Bunk B."/>
            <person name="Sproeer C."/>
            <person name="Fruehling A."/>
            <person name="Neumann-Schaal M."/>
            <person name="Overmann J."/>
            <person name="Smalla K."/>
        </authorList>
    </citation>
    <scope>NUCLEOTIDE SEQUENCE [LARGE SCALE GENOMIC DNA]</scope>
    <source>
        <strain evidence="2">rho-6.2</strain>
        <plasmid evidence="1 2">unnamed1</plasmid>
    </source>
</reference>
<accession>A0ABY8IPY4</accession>
<dbReference type="EMBL" id="CP117268">
    <property type="protein sequence ID" value="WFS25100.1"/>
    <property type="molecule type" value="Genomic_DNA"/>
</dbReference>
<evidence type="ECO:0000313" key="1">
    <source>
        <dbReference type="EMBL" id="WFS25100.1"/>
    </source>
</evidence>
<sequence>MPEPMVVWAFPISPSNTTLLAYCDTLDKAFQEAGQHRRDLCESGSLEEPWPETSIFKLTLEPLDRHLVLNLLNEREPDWSATIALQETVGIVTDEGARLFGEAEH</sequence>
<name>A0ABY8IPY4_9HYPH</name>
<dbReference type="RefSeq" id="WP_142831051.1">
    <property type="nucleotide sequence ID" value="NZ_CP117268.1"/>
</dbReference>
<gene>
    <name evidence="1" type="ORF">PR018_22750</name>
</gene>
<evidence type="ECO:0000313" key="2">
    <source>
        <dbReference type="Proteomes" id="UP000318939"/>
    </source>
</evidence>
<dbReference type="Proteomes" id="UP000318939">
    <property type="component" value="Plasmid unnamed1"/>
</dbReference>
<organism evidence="1 2">
    <name type="scientific">Rhizobium rhododendri</name>
    <dbReference type="NCBI Taxonomy" id="2506430"/>
    <lineage>
        <taxon>Bacteria</taxon>
        <taxon>Pseudomonadati</taxon>
        <taxon>Pseudomonadota</taxon>
        <taxon>Alphaproteobacteria</taxon>
        <taxon>Hyphomicrobiales</taxon>
        <taxon>Rhizobiaceae</taxon>
        <taxon>Rhizobium/Agrobacterium group</taxon>
        <taxon>Rhizobium</taxon>
    </lineage>
</organism>
<protein>
    <submittedName>
        <fullName evidence="1">Uncharacterized protein</fullName>
    </submittedName>
</protein>
<geneLocation type="plasmid" evidence="1 2">
    <name>unnamed1</name>
</geneLocation>
<reference evidence="1 2" key="1">
    <citation type="journal article" date="2019" name="Phytopathology">
        <title>A Novel Group of Rhizobium tumorigenes-Like Agrobacteria Associated with Crown Gall Disease of Rhododendron and Blueberry.</title>
        <authorList>
            <person name="Kuzmanovic N."/>
            <person name="Behrens P."/>
            <person name="Idczak E."/>
            <person name="Wagner S."/>
            <person name="Gotz M."/>
            <person name="Sproer C."/>
            <person name="Bunk B."/>
            <person name="Overmann J."/>
            <person name="Smalla K."/>
        </authorList>
    </citation>
    <scope>NUCLEOTIDE SEQUENCE [LARGE SCALE GENOMIC DNA]</scope>
    <source>
        <strain evidence="2">rho-6.2</strain>
    </source>
</reference>
<keyword evidence="1" id="KW-0614">Plasmid</keyword>
<keyword evidence="2" id="KW-1185">Reference proteome</keyword>
<proteinExistence type="predicted"/>